<sequence>MTVCSTLCEHGASGANGGAMTPGDQRWLQIQALDGRAEEDILQSLATCKALCEFCMAWLGAARMMSEKCIRSLQAADG</sequence>
<organism evidence="1 2">
    <name type="scientific">Nesidiocoris tenuis</name>
    <dbReference type="NCBI Taxonomy" id="355587"/>
    <lineage>
        <taxon>Eukaryota</taxon>
        <taxon>Metazoa</taxon>
        <taxon>Ecdysozoa</taxon>
        <taxon>Arthropoda</taxon>
        <taxon>Hexapoda</taxon>
        <taxon>Insecta</taxon>
        <taxon>Pterygota</taxon>
        <taxon>Neoptera</taxon>
        <taxon>Paraneoptera</taxon>
        <taxon>Hemiptera</taxon>
        <taxon>Heteroptera</taxon>
        <taxon>Panheteroptera</taxon>
        <taxon>Cimicomorpha</taxon>
        <taxon>Miridae</taxon>
        <taxon>Dicyphina</taxon>
        <taxon>Nesidiocoris</taxon>
    </lineage>
</organism>
<protein>
    <submittedName>
        <fullName evidence="1">Uncharacterized protein</fullName>
    </submittedName>
</protein>
<evidence type="ECO:0000313" key="2">
    <source>
        <dbReference type="Proteomes" id="UP001307889"/>
    </source>
</evidence>
<keyword evidence="2" id="KW-1185">Reference proteome</keyword>
<evidence type="ECO:0000313" key="1">
    <source>
        <dbReference type="EMBL" id="BES95874.1"/>
    </source>
</evidence>
<reference evidence="1 2" key="1">
    <citation type="submission" date="2023-09" db="EMBL/GenBank/DDBJ databases">
        <title>Nesidiocoris tenuis whole genome shotgun sequence.</title>
        <authorList>
            <person name="Shibata T."/>
            <person name="Shimoda M."/>
            <person name="Kobayashi T."/>
            <person name="Uehara T."/>
        </authorList>
    </citation>
    <scope>NUCLEOTIDE SEQUENCE [LARGE SCALE GENOMIC DNA]</scope>
    <source>
        <strain evidence="1 2">Japan</strain>
    </source>
</reference>
<dbReference type="EMBL" id="AP028914">
    <property type="protein sequence ID" value="BES95874.1"/>
    <property type="molecule type" value="Genomic_DNA"/>
</dbReference>
<name>A0ABN7AUL4_9HEMI</name>
<gene>
    <name evidence="1" type="ORF">NTJ_08678</name>
</gene>
<accession>A0ABN7AUL4</accession>
<proteinExistence type="predicted"/>
<dbReference type="Proteomes" id="UP001307889">
    <property type="component" value="Chromosome 6"/>
</dbReference>